<organism evidence="2 3">
    <name type="scientific">Jeotgalibacillus salarius</name>
    <dbReference type="NCBI Taxonomy" id="546023"/>
    <lineage>
        <taxon>Bacteria</taxon>
        <taxon>Bacillati</taxon>
        <taxon>Bacillota</taxon>
        <taxon>Bacilli</taxon>
        <taxon>Bacillales</taxon>
        <taxon>Caryophanaceae</taxon>
        <taxon>Jeotgalibacillus</taxon>
    </lineage>
</organism>
<reference evidence="2 3" key="1">
    <citation type="submission" date="2019-03" db="EMBL/GenBank/DDBJ databases">
        <authorList>
            <person name="Yang Y."/>
        </authorList>
    </citation>
    <scope>NUCLEOTIDE SEQUENCE [LARGE SCALE GENOMIC DNA]</scope>
    <source>
        <strain evidence="2 3">ASL-1</strain>
    </source>
</reference>
<evidence type="ECO:0000313" key="3">
    <source>
        <dbReference type="Proteomes" id="UP000297776"/>
    </source>
</evidence>
<keyword evidence="3" id="KW-1185">Reference proteome</keyword>
<name>A0A4Y8LNP7_9BACL</name>
<dbReference type="Pfam" id="PF00395">
    <property type="entry name" value="SLH"/>
    <property type="match status" value="2"/>
</dbReference>
<dbReference type="PROSITE" id="PS51272">
    <property type="entry name" value="SLH"/>
    <property type="match status" value="2"/>
</dbReference>
<evidence type="ECO:0000259" key="1">
    <source>
        <dbReference type="PROSITE" id="PS51272"/>
    </source>
</evidence>
<dbReference type="PANTHER" id="PTHR43308">
    <property type="entry name" value="OUTER MEMBRANE PROTEIN ALPHA-RELATED"/>
    <property type="match status" value="1"/>
</dbReference>
<dbReference type="OrthoDB" id="9761531at2"/>
<dbReference type="AlphaFoldDB" id="A0A4Y8LNP7"/>
<dbReference type="EMBL" id="SORX01000001">
    <property type="protein sequence ID" value="TFE04037.1"/>
    <property type="molecule type" value="Genomic_DNA"/>
</dbReference>
<dbReference type="Proteomes" id="UP000297776">
    <property type="component" value="Unassembled WGS sequence"/>
</dbReference>
<evidence type="ECO:0000313" key="2">
    <source>
        <dbReference type="EMBL" id="TFE04037.1"/>
    </source>
</evidence>
<dbReference type="InterPro" id="IPR001119">
    <property type="entry name" value="SLH_dom"/>
</dbReference>
<proteinExistence type="predicted"/>
<gene>
    <name evidence="2" type="ORF">E2626_01530</name>
</gene>
<feature type="domain" description="SLH" evidence="1">
    <location>
        <begin position="31"/>
        <end position="94"/>
    </location>
</feature>
<accession>A0A4Y8LNP7</accession>
<comment type="caution">
    <text evidence="2">The sequence shown here is derived from an EMBL/GenBank/DDBJ whole genome shotgun (WGS) entry which is preliminary data.</text>
</comment>
<protein>
    <submittedName>
        <fullName evidence="2">S-layer homology domain-containing protein</fullName>
    </submittedName>
</protein>
<dbReference type="InterPro" id="IPR051465">
    <property type="entry name" value="Cell_Envelope_Struct_Comp"/>
</dbReference>
<feature type="domain" description="SLH" evidence="1">
    <location>
        <begin position="164"/>
        <end position="227"/>
    </location>
</feature>
<sequence>MLHYHYKRLKGDIMKKLIMTVLALLLVLPILPSKAAGFSDVDLYEDEISWLAERGVIKGYPDGTFRPEEPINRLNAIQLILRDIGFTEEQIIKYSAKDPGFTDLRKGMYGYQEALIAHSLGFISGNKNENGELVFNAGAPINRSQIAKVLKNAYVIQAGGMGEPVTFKDTENLNRDLQSNVATLALAEITTGYQDGTFRPFENTSRQHFAVFMKRTFDYIDHPLIKTQVHFFGDDEGNAAVIEFVGESVALVDAGLGAAELDEQLTTLGLTTIETFIATELSGETLNGVTKDLFEKYNVQRAVDASDVTGTAYTELLEELDIERVRAVYDEPLVGSNETSNLFVEHMKDNMMVLDLGNGTVSIMLANSATTEMYNEAADFYFPFDVMQASRKVKVSDSTLNRIDPAHAILPSNYPVEFFRHLNRNDVYVYSPQDQYITTLSMTDGYYFFEQHALNVVE</sequence>